<name>A0A7S1HSL6_9EUGL</name>
<gene>
    <name evidence="1" type="ORF">EGYM00392_LOCUS951</name>
</gene>
<dbReference type="AlphaFoldDB" id="A0A7S1HSL6"/>
<dbReference type="SUPFAM" id="SSF52540">
    <property type="entry name" value="P-loop containing nucleoside triphosphate hydrolases"/>
    <property type="match status" value="1"/>
</dbReference>
<reference evidence="1" key="1">
    <citation type="submission" date="2021-01" db="EMBL/GenBank/DDBJ databases">
        <authorList>
            <person name="Corre E."/>
            <person name="Pelletier E."/>
            <person name="Niang G."/>
            <person name="Scheremetjew M."/>
            <person name="Finn R."/>
            <person name="Kale V."/>
            <person name="Holt S."/>
            <person name="Cochrane G."/>
            <person name="Meng A."/>
            <person name="Brown T."/>
            <person name="Cohen L."/>
        </authorList>
    </citation>
    <scope>NUCLEOTIDE SEQUENCE</scope>
    <source>
        <strain evidence="1">NIES-381</strain>
    </source>
</reference>
<evidence type="ECO:0008006" key="2">
    <source>
        <dbReference type="Google" id="ProtNLM"/>
    </source>
</evidence>
<evidence type="ECO:0000313" key="1">
    <source>
        <dbReference type="EMBL" id="CAD8989909.1"/>
    </source>
</evidence>
<organism evidence="1">
    <name type="scientific">Eutreptiella gymnastica</name>
    <dbReference type="NCBI Taxonomy" id="73025"/>
    <lineage>
        <taxon>Eukaryota</taxon>
        <taxon>Discoba</taxon>
        <taxon>Euglenozoa</taxon>
        <taxon>Euglenida</taxon>
        <taxon>Spirocuta</taxon>
        <taxon>Euglenophyceae</taxon>
        <taxon>Eutreptiales</taxon>
        <taxon>Eutreptiaceae</taxon>
        <taxon>Eutreptiella</taxon>
    </lineage>
</organism>
<dbReference type="InterPro" id="IPR051943">
    <property type="entry name" value="TRAFAC_Dynamin-like_GTPase"/>
</dbReference>
<sequence length="159" mass="18237">MAIRAPVGRLELLSWVNAAQDTDYHRIEHLCDGVAYCQTFDAVHPRKATWDEQFNTTCSEIKRIYEVFIKPVEKRYQYELFKPTYFSGTLKPNKPLVLFFGPFPADKSTCINYLLGHDSRWTGTQPTTDKFTIIMQGTEESKISDRPRGIPIGPCTTNP</sequence>
<accession>A0A7S1HSL6</accession>
<dbReference type="PANTHER" id="PTHR43681">
    <property type="entry name" value="TRANSMEMBRANE GTPASE FZO"/>
    <property type="match status" value="1"/>
</dbReference>
<dbReference type="InterPro" id="IPR027417">
    <property type="entry name" value="P-loop_NTPase"/>
</dbReference>
<dbReference type="EMBL" id="HBGA01002699">
    <property type="protein sequence ID" value="CAD8989909.1"/>
    <property type="molecule type" value="Transcribed_RNA"/>
</dbReference>
<dbReference type="PANTHER" id="PTHR43681:SF1">
    <property type="entry name" value="SARCALUMENIN"/>
    <property type="match status" value="1"/>
</dbReference>
<protein>
    <recommendedName>
        <fullName evidence="2">EH domain-containing protein</fullName>
    </recommendedName>
</protein>
<dbReference type="Gene3D" id="3.40.50.300">
    <property type="entry name" value="P-loop containing nucleotide triphosphate hydrolases"/>
    <property type="match status" value="1"/>
</dbReference>
<dbReference type="SUPFAM" id="SSF47576">
    <property type="entry name" value="Calponin-homology domain, CH-domain"/>
    <property type="match status" value="1"/>
</dbReference>
<dbReference type="InterPro" id="IPR036872">
    <property type="entry name" value="CH_dom_sf"/>
</dbReference>
<dbReference type="Gene3D" id="1.10.418.10">
    <property type="entry name" value="Calponin-like domain"/>
    <property type="match status" value="1"/>
</dbReference>
<proteinExistence type="predicted"/>